<evidence type="ECO:0000313" key="9">
    <source>
        <dbReference type="EMBL" id="QNM39536.1"/>
    </source>
</evidence>
<dbReference type="AlphaFoldDB" id="A0A7G9IVZ2"/>
<reference evidence="9" key="1">
    <citation type="submission" date="2020-07" db="EMBL/GenBank/DDBJ databases">
        <title>Complete mitochondrial genomes reveal population-level patterns in the widespread red alga Gelidiella fanii (Gelidiales, Rhodophyta).</title>
        <authorList>
            <person name="Boo G.H."/>
            <person name="Zubia M."/>
            <person name="Hughey J.R."/>
            <person name="Sherwood A.R."/>
            <person name="Fujii M.T."/>
            <person name="Boo S.M."/>
            <person name="Miller K.A."/>
        </authorList>
    </citation>
    <scope>NUCLEOTIDE SEQUENCE</scope>
</reference>
<organism evidence="9">
    <name type="scientific">Gelidiella fanii</name>
    <dbReference type="NCBI Taxonomy" id="485435"/>
    <lineage>
        <taxon>Eukaryota</taxon>
        <taxon>Rhodophyta</taxon>
        <taxon>Florideophyceae</taxon>
        <taxon>Rhodymeniophycidae</taxon>
        <taxon>Gelidiales</taxon>
        <taxon>Gelidiellaceae</taxon>
        <taxon>Gelidiella</taxon>
    </lineage>
</organism>
<comment type="subcellular location">
    <subcellularLocation>
        <location evidence="1">Mitochondrion membrane</location>
    </subcellularLocation>
</comment>
<evidence type="ECO:0000259" key="8">
    <source>
        <dbReference type="Pfam" id="PF02326"/>
    </source>
</evidence>
<keyword evidence="3 7" id="KW-1133">Transmembrane helix</keyword>
<keyword evidence="2 7" id="KW-0812">Transmembrane</keyword>
<sequence length="133" mass="15452">MPQLDRIIIFSQIFWLFIVFILFYTITTHFFLPKFLKVLRARKLIAKVNSEKVAFIANKSSKNKIKLLSVIMKNLTTVKKILNSTSTFNTSNFNITKTNKIDELVGKIVKNSVLFCNFQILDSINIYSKLIQK</sequence>
<feature type="domain" description="ATP synthase YMF19-like N-terminal" evidence="8">
    <location>
        <begin position="2"/>
        <end position="75"/>
    </location>
</feature>
<protein>
    <submittedName>
        <fullName evidence="9">ATP synthase F0 subunit 8</fullName>
    </submittedName>
</protein>
<evidence type="ECO:0000256" key="5">
    <source>
        <dbReference type="ARBA" id="ARBA00023136"/>
    </source>
</evidence>
<evidence type="ECO:0000256" key="3">
    <source>
        <dbReference type="ARBA" id="ARBA00022989"/>
    </source>
</evidence>
<dbReference type="GO" id="GO:0006754">
    <property type="term" value="P:ATP biosynthetic process"/>
    <property type="evidence" value="ECO:0007669"/>
    <property type="project" value="UniProtKB-KW"/>
</dbReference>
<keyword evidence="5 7" id="KW-0472">Membrane</keyword>
<keyword evidence="4 9" id="KW-0496">Mitochondrion</keyword>
<evidence type="ECO:0000256" key="6">
    <source>
        <dbReference type="ARBA" id="ARBA00023310"/>
    </source>
</evidence>
<keyword evidence="6" id="KW-0066">ATP synthesis</keyword>
<evidence type="ECO:0000256" key="1">
    <source>
        <dbReference type="ARBA" id="ARBA00004325"/>
    </source>
</evidence>
<proteinExistence type="predicted"/>
<dbReference type="Pfam" id="PF02326">
    <property type="entry name" value="YMF19"/>
    <property type="match status" value="1"/>
</dbReference>
<geneLocation type="mitochondrion" evidence="9"/>
<evidence type="ECO:0000256" key="4">
    <source>
        <dbReference type="ARBA" id="ARBA00023128"/>
    </source>
</evidence>
<name>A0A7G9IVZ2_9FLOR</name>
<dbReference type="GO" id="GO:0031966">
    <property type="term" value="C:mitochondrial membrane"/>
    <property type="evidence" value="ECO:0007669"/>
    <property type="project" value="UniProtKB-SubCell"/>
</dbReference>
<gene>
    <name evidence="9" type="primary">atp8</name>
</gene>
<evidence type="ECO:0000256" key="7">
    <source>
        <dbReference type="SAM" id="Phobius"/>
    </source>
</evidence>
<dbReference type="EMBL" id="MT742599">
    <property type="protein sequence ID" value="QNM39536.1"/>
    <property type="molecule type" value="Genomic_DNA"/>
</dbReference>
<evidence type="ECO:0000256" key="2">
    <source>
        <dbReference type="ARBA" id="ARBA00022692"/>
    </source>
</evidence>
<accession>A0A7G9IVZ2</accession>
<feature type="transmembrane region" description="Helical" evidence="7">
    <location>
        <begin position="12"/>
        <end position="32"/>
    </location>
</feature>
<dbReference type="InterPro" id="IPR003319">
    <property type="entry name" value="YMF19-like_N"/>
</dbReference>